<protein>
    <submittedName>
        <fullName evidence="3">Glycosyl transferase</fullName>
    </submittedName>
</protein>
<dbReference type="RefSeq" id="WP_048835241.1">
    <property type="nucleotide sequence ID" value="NZ_BJMU01000001.1"/>
</dbReference>
<dbReference type="Pfam" id="PF00534">
    <property type="entry name" value="Glycos_transf_1"/>
    <property type="match status" value="1"/>
</dbReference>
<comment type="caution">
    <text evidence="3">The sequence shown here is derived from an EMBL/GenBank/DDBJ whole genome shotgun (WGS) entry which is preliminary data.</text>
</comment>
<feature type="domain" description="Glycosyl transferase family 1" evidence="1">
    <location>
        <begin position="182"/>
        <end position="349"/>
    </location>
</feature>
<dbReference type="InterPro" id="IPR028098">
    <property type="entry name" value="Glyco_trans_4-like_N"/>
</dbReference>
<name>A0A4Y3TJP7_9PROT</name>
<dbReference type="STRING" id="104099.AD949_08510"/>
<accession>A0A4Y3TJP7</accession>
<proteinExistence type="predicted"/>
<reference evidence="3 4" key="1">
    <citation type="submission" date="2019-06" db="EMBL/GenBank/DDBJ databases">
        <title>Whole genome shotgun sequence of Acetobacter orleanensis NBRC 13752.</title>
        <authorList>
            <person name="Hosoyama A."/>
            <person name="Uohara A."/>
            <person name="Ohji S."/>
            <person name="Ichikawa N."/>
        </authorList>
    </citation>
    <scope>NUCLEOTIDE SEQUENCE [LARGE SCALE GENOMIC DNA]</scope>
    <source>
        <strain evidence="3 4">NBRC 13752</strain>
    </source>
</reference>
<dbReference type="CDD" id="cd03808">
    <property type="entry name" value="GT4_CapM-like"/>
    <property type="match status" value="1"/>
</dbReference>
<dbReference type="PANTHER" id="PTHR45947">
    <property type="entry name" value="SULFOQUINOVOSYL TRANSFERASE SQD2"/>
    <property type="match status" value="1"/>
</dbReference>
<evidence type="ECO:0000259" key="2">
    <source>
        <dbReference type="Pfam" id="PF13579"/>
    </source>
</evidence>
<dbReference type="InterPro" id="IPR001296">
    <property type="entry name" value="Glyco_trans_1"/>
</dbReference>
<dbReference type="Gene3D" id="3.40.50.2000">
    <property type="entry name" value="Glycogen Phosphorylase B"/>
    <property type="match status" value="2"/>
</dbReference>
<keyword evidence="4" id="KW-1185">Reference proteome</keyword>
<dbReference type="OrthoDB" id="9790710at2"/>
<dbReference type="GO" id="GO:0016757">
    <property type="term" value="F:glycosyltransferase activity"/>
    <property type="evidence" value="ECO:0007669"/>
    <property type="project" value="InterPro"/>
</dbReference>
<dbReference type="Pfam" id="PF13579">
    <property type="entry name" value="Glyco_trans_4_4"/>
    <property type="match status" value="1"/>
</dbReference>
<dbReference type="SUPFAM" id="SSF53756">
    <property type="entry name" value="UDP-Glycosyltransferase/glycogen phosphorylase"/>
    <property type="match status" value="1"/>
</dbReference>
<evidence type="ECO:0000259" key="1">
    <source>
        <dbReference type="Pfam" id="PF00534"/>
    </source>
</evidence>
<evidence type="ECO:0000313" key="4">
    <source>
        <dbReference type="Proteomes" id="UP000317617"/>
    </source>
</evidence>
<feature type="domain" description="Glycosyltransferase subfamily 4-like N-terminal" evidence="2">
    <location>
        <begin position="17"/>
        <end position="168"/>
    </location>
</feature>
<keyword evidence="3" id="KW-0808">Transferase</keyword>
<dbReference type="PANTHER" id="PTHR45947:SF3">
    <property type="entry name" value="SULFOQUINOVOSYL TRANSFERASE SQD2"/>
    <property type="match status" value="1"/>
</dbReference>
<gene>
    <name evidence="3" type="ORF">AOR01nite_04500</name>
</gene>
<organism evidence="3 4">
    <name type="scientific">Acetobacter orleanensis</name>
    <dbReference type="NCBI Taxonomy" id="104099"/>
    <lineage>
        <taxon>Bacteria</taxon>
        <taxon>Pseudomonadati</taxon>
        <taxon>Pseudomonadota</taxon>
        <taxon>Alphaproteobacteria</taxon>
        <taxon>Acetobacterales</taxon>
        <taxon>Acetobacteraceae</taxon>
        <taxon>Acetobacter</taxon>
    </lineage>
</organism>
<dbReference type="Proteomes" id="UP000317617">
    <property type="component" value="Unassembled WGS sequence"/>
</dbReference>
<evidence type="ECO:0000313" key="3">
    <source>
        <dbReference type="EMBL" id="GEB81973.1"/>
    </source>
</evidence>
<dbReference type="InterPro" id="IPR050194">
    <property type="entry name" value="Glycosyltransferase_grp1"/>
</dbReference>
<sequence>MKILEITNVDFSLNHFLLPLMRALREEGHEVIGVCADGPLTALPRQEGFRVETLPFARSFSPTAQARAFWALVSLIRREKPDMVHAHMPISGILARIAARMCGVPRIAYTCHGFLFNQPGSVLRRGLALALEFFCGRMTDVYLTVSQEEAEDARRLHITRNPVAIGNGRDSARFRPDPAARARIRQELGTLETTPVIVVVSRLVRHKGYPELLEAMRSMPEAELWVVGERLTSDHGAALDTCFAEAQATLGPRLKCLGYRADTPAILAAADIFTLPSHFEGLPMSIIEAMMTGLPVVSTDISGPREQVVAGKTGLLVPPARVAPLAAALRQLVEDEPLRKRMGQAGRQRALALFEEKQIIQKTVRLLTSH</sequence>
<dbReference type="EMBL" id="BJMU01000001">
    <property type="protein sequence ID" value="GEB81973.1"/>
    <property type="molecule type" value="Genomic_DNA"/>
</dbReference>
<dbReference type="AlphaFoldDB" id="A0A4Y3TJP7"/>